<keyword evidence="2" id="KW-1185">Reference proteome</keyword>
<dbReference type="Gene3D" id="3.40.50.1820">
    <property type="entry name" value="alpha/beta hydrolase"/>
    <property type="match status" value="1"/>
</dbReference>
<dbReference type="STRING" id="282301.A0A1I8IAC7"/>
<sequence length="677" mass="77173">MIIKSIIILIVLLQSQQAVGQMNTCLKPSGCSSDECCFNIVPKTGEICHPIMPCYEPFSKDCCLNTRVAFTTKGKMYGYAIILDDPYSYRDKGKRFLQIWLGVPYAKPPTRGNNLRFMEPMQPDYVDKWDATYYRPSCPQPLDRLQGLTNPVADEDCLYLNIFVTNTTLDEAKSNVYPILVFIHGGEHTYGSAQFTPGHVLAQTNIMVVTVQYRLNAFGYLRLEGSEATGNYGLMDQVQALRYLQQEAEKFRGDRTRVTLMGHGSGAGDVALHSMSPLSGMYAEPLFHRAIWLSGSDLMWGGFTIYPGESQRYALELAVKTACTNQEPGEMLSCLRQRTHAELAGAASDSQVHERSWLGKPWSPTVDGKFILDTPENLRSQGRFAQTRVIGGITWDDGAQFTTDLPGVVENASLSAALFKERIMNISLAVFPHDEHAIAKAIEFEYTDWAATDNDTARLQMLRDLYSDRYYGSGLIRSLRFHADKRPLKNFTQMYVFKYRSRNDPKTRYMGAYHGSDLQYIFGLPYLNASNWTNLGIQRPNFGYADLDMNMTDYMMYFISNFVIHGNATPQLVRNFTWDSFRWNNRTYFQLNIQDNFENDFNLYQDYRTYHYAFWNNFFPDLVVRPARMTTIMPTPAYLAQYKTSMFALGGILATIVVLIAGLSIVLCRLMRTRQTT</sequence>
<reference evidence="3" key="1">
    <citation type="submission" date="2016-11" db="UniProtKB">
        <authorList>
            <consortium name="WormBaseParasite"/>
        </authorList>
    </citation>
    <scope>IDENTIFICATION</scope>
</reference>
<dbReference type="InterPro" id="IPR051093">
    <property type="entry name" value="Neuroligin/BSAL"/>
</dbReference>
<dbReference type="Pfam" id="PF00135">
    <property type="entry name" value="COesterase"/>
    <property type="match status" value="1"/>
</dbReference>
<accession>A0A1I8IAC7</accession>
<evidence type="ECO:0000313" key="3">
    <source>
        <dbReference type="WBParaSite" id="maker-uti_cns_0011241-snap-gene-0.5-mRNA-1"/>
    </source>
</evidence>
<dbReference type="InterPro" id="IPR002018">
    <property type="entry name" value="CarbesteraseB"/>
</dbReference>
<dbReference type="SUPFAM" id="SSF53474">
    <property type="entry name" value="alpha/beta-Hydrolases"/>
    <property type="match status" value="1"/>
</dbReference>
<organism evidence="2 3">
    <name type="scientific">Macrostomum lignano</name>
    <dbReference type="NCBI Taxonomy" id="282301"/>
    <lineage>
        <taxon>Eukaryota</taxon>
        <taxon>Metazoa</taxon>
        <taxon>Spiralia</taxon>
        <taxon>Lophotrochozoa</taxon>
        <taxon>Platyhelminthes</taxon>
        <taxon>Rhabditophora</taxon>
        <taxon>Macrostomorpha</taxon>
        <taxon>Macrostomida</taxon>
        <taxon>Macrostomidae</taxon>
        <taxon>Macrostomum</taxon>
    </lineage>
</organism>
<dbReference type="Proteomes" id="UP000095280">
    <property type="component" value="Unplaced"/>
</dbReference>
<evidence type="ECO:0000313" key="2">
    <source>
        <dbReference type="Proteomes" id="UP000095280"/>
    </source>
</evidence>
<dbReference type="InterPro" id="IPR029058">
    <property type="entry name" value="AB_hydrolase_fold"/>
</dbReference>
<comment type="similarity">
    <text evidence="1">Belongs to the type-B carboxylesterase/lipase family.</text>
</comment>
<evidence type="ECO:0000256" key="1">
    <source>
        <dbReference type="ARBA" id="ARBA00005964"/>
    </source>
</evidence>
<protein>
    <submittedName>
        <fullName evidence="3">COesterase domain-containing protein</fullName>
    </submittedName>
</protein>
<name>A0A1I8IAC7_9PLAT</name>
<proteinExistence type="inferred from homology"/>
<dbReference type="PANTHER" id="PTHR43903">
    <property type="entry name" value="NEUROLIGIN"/>
    <property type="match status" value="1"/>
</dbReference>
<dbReference type="WBParaSite" id="maker-uti_cns_0011241-snap-gene-0.5-mRNA-1">
    <property type="protein sequence ID" value="maker-uti_cns_0011241-snap-gene-0.5-mRNA-1"/>
    <property type="gene ID" value="maker-uti_cns_0011241-snap-gene-0.5"/>
</dbReference>
<dbReference type="AlphaFoldDB" id="A0A1I8IAC7"/>
<dbReference type="OrthoDB" id="408631at2759"/>